<comment type="caution">
    <text evidence="12">The sequence shown here is derived from an EMBL/GenBank/DDBJ whole genome shotgun (WGS) entry which is preliminary data.</text>
</comment>
<evidence type="ECO:0000256" key="1">
    <source>
        <dbReference type="ARBA" id="ARBA00004141"/>
    </source>
</evidence>
<dbReference type="EMBL" id="JAUKUA010000005">
    <property type="protein sequence ID" value="KAK0711643.1"/>
    <property type="molecule type" value="Genomic_DNA"/>
</dbReference>
<evidence type="ECO:0000313" key="12">
    <source>
        <dbReference type="EMBL" id="KAK0711643.1"/>
    </source>
</evidence>
<dbReference type="AlphaFoldDB" id="A0AA40A9L6"/>
<feature type="transmembrane region" description="Helical" evidence="10">
    <location>
        <begin position="32"/>
        <end position="49"/>
    </location>
</feature>
<keyword evidence="9 10" id="KW-0472">Membrane</keyword>
<comment type="subcellular location">
    <subcellularLocation>
        <location evidence="1">Membrane</location>
        <topology evidence="1">Multi-pass membrane protein</topology>
    </subcellularLocation>
</comment>
<accession>A0AA40A9L6</accession>
<feature type="region of interest" description="Disordered" evidence="11">
    <location>
        <begin position="790"/>
        <end position="810"/>
    </location>
</feature>
<dbReference type="GO" id="GO:0140107">
    <property type="term" value="F:high-affinity potassium ion transmembrane transporter activity"/>
    <property type="evidence" value="ECO:0007669"/>
    <property type="project" value="TreeGrafter"/>
</dbReference>
<evidence type="ECO:0000256" key="7">
    <source>
        <dbReference type="ARBA" id="ARBA00022989"/>
    </source>
</evidence>
<name>A0AA40A9L6_9PEZI</name>
<dbReference type="GO" id="GO:0030007">
    <property type="term" value="P:intracellular potassium ion homeostasis"/>
    <property type="evidence" value="ECO:0007669"/>
    <property type="project" value="UniProtKB-UniRule"/>
</dbReference>
<evidence type="ECO:0000256" key="5">
    <source>
        <dbReference type="ARBA" id="ARBA00022692"/>
    </source>
</evidence>
<feature type="transmembrane region" description="Helical" evidence="10">
    <location>
        <begin position="732"/>
        <end position="750"/>
    </location>
</feature>
<sequence>MPEWRQWLAAQAKSLTPSIFKKHHHFNFISMHYIWVITLSLTGSVIIYASSRGNGLRYIDALFFASGASTQAGLNTVDFNTLNTAQQIVCFLIPMMANPITINSFVVFLRLYWFERRFQNIVTEARLRRGTISKSKAKARGELDDAERGVGGRSITVMHNDQRSRMANDGMLLDTRVGNAFGPASGDAAGAVETPSSPTDARRSGITFAQTVKKSDGHGEDVAKLPPMRSEEEHLAILERQRCDGEVLRIPGPRDAERGIRPERVERGDEEVNNALEASRTHVSEARHQAITIEEPDRRRMQAAKDSDSDELPERNPTFWQIIYGELEIIFKVLSFLRFRKPRVMNEEDKTVHHDDDAVHVHRKRGTLHALKTALSRDKDEGTPYLSFEPTLGRNSAFPDLTEEEREELGGIEYRSLKTLALVLTWYYWGFFLFGISCLLPWIIKTERWGAVVDAASQSRVWWGFFTPSSAFMDLGFTLTPDSMNSFNTAVFPLLLMSFLIVIGNTGFPVMLRFIIWVMSLVVPRGTGIYEELRFLLDHPRRCFTLLFPSAATWWLLFILVIMNGLDVMFFVVLDLGSGPVTELSSGIKFLNGLFEAASTRTAGFSCINLAELHPAVQVSYMIMMYISVFPIAISVRRTNVYEEQSLGIYGGDEAEDHGAGSGNDLSYVGAHLRRQLSFDLWFIFVGLFILAITEGPRLMADDFTMFAVLFEIISAYGTVGMSLGYPTVNASLSSQFSVIGKLIIIAMMIRGRHRGLPYGLDRAILLPSEALNETEVAGAEARMARQVSHASAATNGLRPGSVARRRRSFSGERGAGKIFTAFLHPGPVREEALLRRSTDPAAEDSEPYCVAGVTSRRRSSVAVPPPQRPRGAATTPM</sequence>
<keyword evidence="8 10" id="KW-0406">Ion transport</keyword>
<feature type="transmembrane region" description="Helical" evidence="10">
    <location>
        <begin position="544"/>
        <end position="566"/>
    </location>
</feature>
<reference evidence="12" key="1">
    <citation type="submission" date="2023-06" db="EMBL/GenBank/DDBJ databases">
        <title>Genome-scale phylogeny and comparative genomics of the fungal order Sordariales.</title>
        <authorList>
            <consortium name="Lawrence Berkeley National Laboratory"/>
            <person name="Hensen N."/>
            <person name="Bonometti L."/>
            <person name="Westerberg I."/>
            <person name="Brannstrom I.O."/>
            <person name="Guillou S."/>
            <person name="Cros-Aarteil S."/>
            <person name="Calhoun S."/>
            <person name="Haridas S."/>
            <person name="Kuo A."/>
            <person name="Mondo S."/>
            <person name="Pangilinan J."/>
            <person name="Riley R."/>
            <person name="Labutti K."/>
            <person name="Andreopoulos B."/>
            <person name="Lipzen A."/>
            <person name="Chen C."/>
            <person name="Yanf M."/>
            <person name="Daum C."/>
            <person name="Ng V."/>
            <person name="Clum A."/>
            <person name="Steindorff A."/>
            <person name="Ohm R."/>
            <person name="Martin F."/>
            <person name="Silar P."/>
            <person name="Natvig D."/>
            <person name="Lalanne C."/>
            <person name="Gautier V."/>
            <person name="Ament-Velasquez S.L."/>
            <person name="Kruys A."/>
            <person name="Hutchinson M.I."/>
            <person name="Powell A.J."/>
            <person name="Barry K."/>
            <person name="Miller A.N."/>
            <person name="Grigoriev I.V."/>
            <person name="Debuchy R."/>
            <person name="Gladieux P."/>
            <person name="Thoren M.H."/>
            <person name="Johannesson H."/>
        </authorList>
    </citation>
    <scope>NUCLEOTIDE SEQUENCE</scope>
    <source>
        <strain evidence="12">SMH4607-1</strain>
    </source>
</reference>
<evidence type="ECO:0000256" key="2">
    <source>
        <dbReference type="ARBA" id="ARBA00009137"/>
    </source>
</evidence>
<keyword evidence="6 10" id="KW-0630">Potassium</keyword>
<dbReference type="GO" id="GO:0005886">
    <property type="term" value="C:plasma membrane"/>
    <property type="evidence" value="ECO:0007669"/>
    <property type="project" value="InterPro"/>
</dbReference>
<protein>
    <recommendedName>
        <fullName evidence="10">Potassium transport protein</fullName>
    </recommendedName>
</protein>
<feature type="transmembrane region" description="Helical" evidence="10">
    <location>
        <begin position="86"/>
        <end position="109"/>
    </location>
</feature>
<evidence type="ECO:0000256" key="9">
    <source>
        <dbReference type="ARBA" id="ARBA00023136"/>
    </source>
</evidence>
<dbReference type="PANTHER" id="PTHR31064">
    <property type="entry name" value="POTASSIUM TRANSPORT PROTEIN DDB_G0292412-RELATED"/>
    <property type="match status" value="1"/>
</dbReference>
<dbReference type="PANTHER" id="PTHR31064:SF30">
    <property type="entry name" value="HIGH-AFFINITY POTASSIUM TRANSPORT PROTEIN-RELATED"/>
    <property type="match status" value="1"/>
</dbReference>
<feature type="region of interest" description="Disordered" evidence="11">
    <location>
        <begin position="836"/>
        <end position="878"/>
    </location>
</feature>
<evidence type="ECO:0000256" key="3">
    <source>
        <dbReference type="ARBA" id="ARBA00022448"/>
    </source>
</evidence>
<evidence type="ECO:0000256" key="11">
    <source>
        <dbReference type="SAM" id="MobiDB-lite"/>
    </source>
</evidence>
<keyword evidence="5 10" id="KW-0812">Transmembrane</keyword>
<feature type="transmembrane region" description="Helical" evidence="10">
    <location>
        <begin position="490"/>
        <end position="523"/>
    </location>
</feature>
<dbReference type="Pfam" id="PF02386">
    <property type="entry name" value="TrkH"/>
    <property type="match status" value="1"/>
</dbReference>
<feature type="transmembrane region" description="Helical" evidence="10">
    <location>
        <begin position="706"/>
        <end position="726"/>
    </location>
</feature>
<proteinExistence type="inferred from homology"/>
<evidence type="ECO:0000256" key="6">
    <source>
        <dbReference type="ARBA" id="ARBA00022958"/>
    </source>
</evidence>
<dbReference type="InterPro" id="IPR003445">
    <property type="entry name" value="Cat_transpt"/>
</dbReference>
<feature type="compositionally biased region" description="Basic and acidic residues" evidence="11">
    <location>
        <begin position="295"/>
        <end position="307"/>
    </location>
</feature>
<feature type="region of interest" description="Disordered" evidence="11">
    <location>
        <begin position="294"/>
        <end position="313"/>
    </location>
</feature>
<feature type="transmembrane region" description="Helical" evidence="10">
    <location>
        <begin position="420"/>
        <end position="444"/>
    </location>
</feature>
<dbReference type="PIRSF" id="PIRSF002450">
    <property type="entry name" value="K+_transpter_TRK"/>
    <property type="match status" value="1"/>
</dbReference>
<dbReference type="InterPro" id="IPR004773">
    <property type="entry name" value="K/Na_transp_Trk1/HKT1"/>
</dbReference>
<keyword evidence="4 10" id="KW-0633">Potassium transport</keyword>
<feature type="transmembrane region" description="Helical" evidence="10">
    <location>
        <begin position="677"/>
        <end position="694"/>
    </location>
</feature>
<organism evidence="12 13">
    <name type="scientific">Lasiosphaeris hirsuta</name>
    <dbReference type="NCBI Taxonomy" id="260670"/>
    <lineage>
        <taxon>Eukaryota</taxon>
        <taxon>Fungi</taxon>
        <taxon>Dikarya</taxon>
        <taxon>Ascomycota</taxon>
        <taxon>Pezizomycotina</taxon>
        <taxon>Sordariomycetes</taxon>
        <taxon>Sordariomycetidae</taxon>
        <taxon>Sordariales</taxon>
        <taxon>Lasiosphaeriaceae</taxon>
        <taxon>Lasiosphaeris</taxon>
    </lineage>
</organism>
<evidence type="ECO:0000256" key="10">
    <source>
        <dbReference type="PIRNR" id="PIRNR002450"/>
    </source>
</evidence>
<comment type="similarity">
    <text evidence="2 10">Belongs to the TrkH potassium transport family.</text>
</comment>
<dbReference type="InterPro" id="IPR015958">
    <property type="entry name" value="Trk1_fungi"/>
</dbReference>
<dbReference type="Proteomes" id="UP001172102">
    <property type="component" value="Unassembled WGS sequence"/>
</dbReference>
<evidence type="ECO:0000256" key="4">
    <source>
        <dbReference type="ARBA" id="ARBA00022538"/>
    </source>
</evidence>
<dbReference type="GO" id="GO:1990573">
    <property type="term" value="P:potassium ion import across plasma membrane"/>
    <property type="evidence" value="ECO:0007669"/>
    <property type="project" value="TreeGrafter"/>
</dbReference>
<keyword evidence="7 10" id="KW-1133">Transmembrane helix</keyword>
<gene>
    <name evidence="12" type="ORF">B0H67DRAFT_493987</name>
</gene>
<dbReference type="InterPro" id="IPR051143">
    <property type="entry name" value="TrkH_K-transport"/>
</dbReference>
<dbReference type="NCBIfam" id="TIGR00934">
    <property type="entry name" value="2a38euk"/>
    <property type="match status" value="1"/>
</dbReference>
<keyword evidence="13" id="KW-1185">Reference proteome</keyword>
<evidence type="ECO:0000313" key="13">
    <source>
        <dbReference type="Proteomes" id="UP001172102"/>
    </source>
</evidence>
<keyword evidence="3 10" id="KW-0813">Transport</keyword>
<evidence type="ECO:0000256" key="8">
    <source>
        <dbReference type="ARBA" id="ARBA00023065"/>
    </source>
</evidence>